<reference evidence="5 6" key="1">
    <citation type="submission" date="2022-02" db="EMBL/GenBank/DDBJ databases">
        <title>The car tank lid bacteriome: a reservoir of bacteria with potential in bioremediation of fuel.</title>
        <authorList>
            <person name="Vidal-Verdu A."/>
            <person name="Gomez-Martinez D."/>
            <person name="Latorre-Perez A."/>
            <person name="Pereto J."/>
            <person name="Porcar M."/>
        </authorList>
    </citation>
    <scope>NUCLEOTIDE SEQUENCE [LARGE SCALE GENOMIC DNA]</scope>
    <source>
        <strain evidence="5 6">4D.3</strain>
    </source>
</reference>
<feature type="compositionally biased region" description="Polar residues" evidence="1">
    <location>
        <begin position="440"/>
        <end position="450"/>
    </location>
</feature>
<evidence type="ECO:0000256" key="1">
    <source>
        <dbReference type="SAM" id="MobiDB-lite"/>
    </source>
</evidence>
<feature type="region of interest" description="Disordered" evidence="1">
    <location>
        <begin position="392"/>
        <end position="450"/>
    </location>
</feature>
<keyword evidence="2" id="KW-0812">Transmembrane</keyword>
<feature type="transmembrane region" description="Helical" evidence="2">
    <location>
        <begin position="90"/>
        <end position="107"/>
    </location>
</feature>
<evidence type="ECO:0000259" key="3">
    <source>
        <dbReference type="Pfam" id="PF25591"/>
    </source>
</evidence>
<organism evidence="5 6">
    <name type="scientific">Isoptericola peretonis</name>
    <dbReference type="NCBI Taxonomy" id="2918523"/>
    <lineage>
        <taxon>Bacteria</taxon>
        <taxon>Bacillati</taxon>
        <taxon>Actinomycetota</taxon>
        <taxon>Actinomycetes</taxon>
        <taxon>Micrococcales</taxon>
        <taxon>Promicromonosporaceae</taxon>
        <taxon>Isoptericola</taxon>
    </lineage>
</organism>
<feature type="transmembrane region" description="Helical" evidence="2">
    <location>
        <begin position="271"/>
        <end position="293"/>
    </location>
</feature>
<feature type="transmembrane region" description="Helical" evidence="2">
    <location>
        <begin position="305"/>
        <end position="325"/>
    </location>
</feature>
<feature type="domain" description="Leucine rich repeat variant" evidence="3">
    <location>
        <begin position="480"/>
        <end position="538"/>
    </location>
</feature>
<feature type="transmembrane region" description="Helical" evidence="2">
    <location>
        <begin position="119"/>
        <end position="138"/>
    </location>
</feature>
<name>A0ABT0J115_9MICO</name>
<comment type="caution">
    <text evidence="5">The sequence shown here is derived from an EMBL/GenBank/DDBJ whole genome shotgun (WGS) entry which is preliminary data.</text>
</comment>
<feature type="transmembrane region" description="Helical" evidence="2">
    <location>
        <begin position="234"/>
        <end position="251"/>
    </location>
</feature>
<dbReference type="RefSeq" id="WP_416343053.1">
    <property type="nucleotide sequence ID" value="NZ_JALQCY010000002.1"/>
</dbReference>
<feature type="transmembrane region" description="Helical" evidence="2">
    <location>
        <begin position="331"/>
        <end position="354"/>
    </location>
</feature>
<feature type="domain" description="DUF7937" evidence="4">
    <location>
        <begin position="25"/>
        <end position="388"/>
    </location>
</feature>
<dbReference type="Pfam" id="PF25591">
    <property type="entry name" value="LRV_2"/>
    <property type="match status" value="1"/>
</dbReference>
<feature type="transmembrane region" description="Helical" evidence="2">
    <location>
        <begin position="174"/>
        <end position="192"/>
    </location>
</feature>
<feature type="transmembrane region" description="Helical" evidence="2">
    <location>
        <begin position="144"/>
        <end position="162"/>
    </location>
</feature>
<sequence>MTDPDTLEASEQERSPFGGVTVRELVRDVVAAFALLVALPLPWDHAHRGSDRLEIVLATVLALLALAAPYLRRGGVGPASWDVLTSRRSVALACVPYAVVAVVYLVLDAFAPADAAGGVGAGLAVGLAGAALAAAPRWPHTPAVVAGVVALGTFATPVASLVQGAPWATTVTGTLNALVVLGVLWFTVGAYLRQGDLASGYVLLALGGAVALELVLFAGGNVRPWFESVHEQRLGLLLLPVVAAVTARRIVDDGAATAAEPDDVRAARWVAVAVRALGLVALVAAFVTLAALVGVVADGVDVGRVLRLVVGVLIVGVAFAARRALLRDPRTGHVTAVGAACVVVVLGLVIVVARAGLGTRSNVEELLVAFGLPAIALAVLLVPASVRELVASAPETSEPEPEPMTPQQPEEDTRRDAPEAAWTVAAPAAGAGATARYPSDQPSTARPLDATQQMAPVREYQAPDSTQVIPPVQEAPAPGWTAAQAMDPGTPLADLARIAAEAPHLRSYVAANPSTYPALLDWLGALGDPAVDAALRSRR</sequence>
<feature type="compositionally biased region" description="Low complexity" evidence="1">
    <location>
        <begin position="419"/>
        <end position="435"/>
    </location>
</feature>
<evidence type="ECO:0000313" key="5">
    <source>
        <dbReference type="EMBL" id="MCK9793187.1"/>
    </source>
</evidence>
<keyword evidence="2" id="KW-1133">Transmembrane helix</keyword>
<dbReference type="EMBL" id="JALQCY010000002">
    <property type="protein sequence ID" value="MCK9793187.1"/>
    <property type="molecule type" value="Genomic_DNA"/>
</dbReference>
<evidence type="ECO:0000259" key="4">
    <source>
        <dbReference type="Pfam" id="PF25592"/>
    </source>
</evidence>
<dbReference type="Pfam" id="PF25592">
    <property type="entry name" value="DUF7937"/>
    <property type="match status" value="1"/>
</dbReference>
<keyword evidence="6" id="KW-1185">Reference proteome</keyword>
<dbReference type="Proteomes" id="UP001651050">
    <property type="component" value="Unassembled WGS sequence"/>
</dbReference>
<feature type="transmembrane region" description="Helical" evidence="2">
    <location>
        <begin position="53"/>
        <end position="70"/>
    </location>
</feature>
<feature type="transmembrane region" description="Helical" evidence="2">
    <location>
        <begin position="198"/>
        <end position="222"/>
    </location>
</feature>
<evidence type="ECO:0000313" key="6">
    <source>
        <dbReference type="Proteomes" id="UP001651050"/>
    </source>
</evidence>
<dbReference type="InterPro" id="IPR057893">
    <property type="entry name" value="LRV_2"/>
</dbReference>
<dbReference type="InterPro" id="IPR057697">
    <property type="entry name" value="DUF7937"/>
</dbReference>
<proteinExistence type="predicted"/>
<evidence type="ECO:0000256" key="2">
    <source>
        <dbReference type="SAM" id="Phobius"/>
    </source>
</evidence>
<feature type="transmembrane region" description="Helical" evidence="2">
    <location>
        <begin position="366"/>
        <end position="386"/>
    </location>
</feature>
<gene>
    <name evidence="5" type="ORF">M1843_05435</name>
</gene>
<accession>A0ABT0J115</accession>
<keyword evidence="2" id="KW-0472">Membrane</keyword>
<protein>
    <submittedName>
        <fullName evidence="5">Uncharacterized protein</fullName>
    </submittedName>
</protein>